<dbReference type="Gene3D" id="2.160.20.110">
    <property type="match status" value="1"/>
</dbReference>
<evidence type="ECO:0008006" key="7">
    <source>
        <dbReference type="Google" id="ProtNLM"/>
    </source>
</evidence>
<dbReference type="EMBL" id="CP029487">
    <property type="protein sequence ID" value="QCT72339.1"/>
    <property type="molecule type" value="Genomic_DNA"/>
</dbReference>
<feature type="region of interest" description="Disordered" evidence="2">
    <location>
        <begin position="2154"/>
        <end position="2189"/>
    </location>
</feature>
<reference evidence="5 6" key="1">
    <citation type="submission" date="2018-05" db="EMBL/GenBank/DDBJ databases">
        <title>Genome comparison of Eubacterium sp.</title>
        <authorList>
            <person name="Feng Y."/>
            <person name="Sanchez-Andrea I."/>
            <person name="Stams A.J.M."/>
            <person name="De Vos W.M."/>
        </authorList>
    </citation>
    <scope>NUCLEOTIDE SEQUENCE [LARGE SCALE GENOMIC DNA]</scope>
    <source>
        <strain evidence="5 6">YI</strain>
    </source>
</reference>
<evidence type="ECO:0000256" key="3">
    <source>
        <dbReference type="SAM" id="Phobius"/>
    </source>
</evidence>
<proteinExistence type="predicted"/>
<feature type="transmembrane region" description="Helical" evidence="3">
    <location>
        <begin position="2255"/>
        <end position="2274"/>
    </location>
</feature>
<comment type="subcellular location">
    <subcellularLocation>
        <location evidence="1">Cell envelope</location>
    </subcellularLocation>
</comment>
<protein>
    <recommendedName>
        <fullName evidence="7">Bacterial repeat domain-containing protein</fullName>
    </recommendedName>
</protein>
<feature type="transmembrane region" description="Helical" evidence="3">
    <location>
        <begin position="2312"/>
        <end position="2328"/>
    </location>
</feature>
<dbReference type="Gene3D" id="2.60.40.4270">
    <property type="entry name" value="Listeria-Bacteroides repeat domain"/>
    <property type="match status" value="4"/>
</dbReference>
<dbReference type="InterPro" id="IPR013378">
    <property type="entry name" value="InlB-like_B-rpt"/>
</dbReference>
<dbReference type="RefSeq" id="WP_096918855.1">
    <property type="nucleotide sequence ID" value="NZ_CP029487.1"/>
</dbReference>
<feature type="chain" id="PRO_5020564665" description="Bacterial repeat domain-containing protein" evidence="4">
    <location>
        <begin position="30"/>
        <end position="2339"/>
    </location>
</feature>
<dbReference type="Proteomes" id="UP000218387">
    <property type="component" value="Chromosome"/>
</dbReference>
<evidence type="ECO:0000256" key="1">
    <source>
        <dbReference type="ARBA" id="ARBA00004196"/>
    </source>
</evidence>
<gene>
    <name evidence="5" type="ORF">CPZ25_013700</name>
</gene>
<feature type="compositionally biased region" description="Polar residues" evidence="2">
    <location>
        <begin position="71"/>
        <end position="81"/>
    </location>
</feature>
<evidence type="ECO:0000256" key="4">
    <source>
        <dbReference type="SAM" id="SignalP"/>
    </source>
</evidence>
<dbReference type="KEGG" id="emt:CPZ25_013700"/>
<feature type="signal peptide" evidence="4">
    <location>
        <begin position="1"/>
        <end position="29"/>
    </location>
</feature>
<evidence type="ECO:0000313" key="5">
    <source>
        <dbReference type="EMBL" id="QCT72339.1"/>
    </source>
</evidence>
<dbReference type="Pfam" id="PF09479">
    <property type="entry name" value="Flg_new"/>
    <property type="match status" value="4"/>
</dbReference>
<organism evidence="5 6">
    <name type="scientific">Eubacterium maltosivorans</name>
    <dbReference type="NCBI Taxonomy" id="2041044"/>
    <lineage>
        <taxon>Bacteria</taxon>
        <taxon>Bacillati</taxon>
        <taxon>Bacillota</taxon>
        <taxon>Clostridia</taxon>
        <taxon>Eubacteriales</taxon>
        <taxon>Eubacteriaceae</taxon>
        <taxon>Eubacterium</taxon>
    </lineage>
</organism>
<dbReference type="InterPro" id="IPR042229">
    <property type="entry name" value="Listeria/Bacterioides_rpt_sf"/>
</dbReference>
<dbReference type="GO" id="GO:0030313">
    <property type="term" value="C:cell envelope"/>
    <property type="evidence" value="ECO:0007669"/>
    <property type="project" value="UniProtKB-SubCell"/>
</dbReference>
<feature type="compositionally biased region" description="Acidic residues" evidence="2">
    <location>
        <begin position="2162"/>
        <end position="2171"/>
    </location>
</feature>
<feature type="transmembrane region" description="Helical" evidence="3">
    <location>
        <begin position="2281"/>
        <end position="2306"/>
    </location>
</feature>
<name>A0A4P9C9W8_EUBML</name>
<keyword evidence="4" id="KW-0732">Signal</keyword>
<sequence>MRGKRLLTLCLCLVLMAGLMPWAGGIAQAAEETWEEHLDAVWRGAIKEFESYGVKGWTDTAQIENVKKWSGQKSSLSTGTPSEDPMVIPTKDSNGNYDVYYPEQLRWAMENAQKTASTITLKNDMDLSGTDTDGENAVMSTFWDPVVLEKNTTINGENHIIYNLNVNHVDTNGSYLDDTGFIGKSEAKTQINDLHFVSVKIIGGRTTSLFGNFMSSQANKSAVKNCSLEHGLLETGGVSGGIVTGRSFQFVDVSDSHTKNVYINGKNTEYAKQCCVGNMSGPTSGIIKNSYCIDGIVIAPWGDAGGFKSCSNGNTTIENCFSNISMFGNTAVGAFVGADYGGNTFINCFTSGLVEGREKTGGFAGHAYNIGAARNYTNCYSTALVGMEYCKDRQGGFIGCVEQPVTLSQCYSAGEVGKLSGTATNSGGFSGANANLTVKNCYYDKQMSGMGETSGKSGVQGVTTAKLTGKNAAYFSTNADWVCKDSLYPQLKVFADRDTVIENFGEEEADLVMAYSESSVSTAFLRDNTATDANDYDTVRDIADIFEFTNNKNAPNNNASYEWRHDSVRHPDNIKSLVSPGEDILTLNRDENNDRVTNMAPGIGWVQVSATVNGETGNRALRFCPTVSLSLSAANPDMGIGSDVRLYPSLTEADSEKSYDHKKGVNFIKATAADLAAYNPDDPATALPSVTYPGDDYKKVPVSIGGKVIGEVSVTIQKVSLDGKTTVKDILDTGDNKTVDEYEALFNGTVPFTDQDYGTYTITYNWLIDKKPMTASKKLYVLPGVSLNYCYNDSDDTTGSADNPEDDLFAQDTVRIDAKVVDALTENPTVPGMEFLLPAGTPARTGYTFMGWSLKEDSTPEEYNAGTGAFKKDSQITEAMGSSVNIYAVWQPRKYDIQFNYPVGSFEDKAPQALSDVSYDKSVKTDNKAFPQDLKLNDVDIESNKIFLGWSTIDPANPPFDTEANKPVEVAVNFDENTIINKTQDSFKYYSNYFENEGDTNTVIMVYPVLDTAFGTATFYQNDGSQEEDGTAKVYDRQQKKYNDTVVRPAAAPSRPGYIFRGWSEEEIAPIEKNGCFEEVLKSGESVTWLGENQSYYAVWERVPYSIDFYKNDGTTEVQPYRSLSGRTYGDRLSAAELAGPSRTGYSFVGWSANKDAVSADFTGDTAITDNTTLYAVWKIHEYKVTFCEAEEDTAAIFGEPVTGVKYNTTITLPENHPVRADYSFAGWKFRENGQEKDFTSKVPIVRDIRVYAAWTKAVYNLEVFLTPDSQNPKEPDRTLSDIPYGEALGERLPIAAAYWTDKNGHKYQFTGYVDSKGNTVTGETIYQKGDLPEDRGTLTATYTQKVYDITAEKSGYGSIIDGTGTFKAGDNTAVTWSPDKGYLVDKVFVDGKVRDDLRNGGKAGSVTFDAIDQNHHVSIVFKKEAGTEEPQKWYTITTTKNGGGDTSTLTQTATVEAGKDYEVKWQAGDGYRVVSITVDAVEHSVSNSGVISFTQVGGDHEVVVNLEPVAPELDKGKTPGFWTITTRQTGGDPAQTILTPTMVVSKNSDPVIKWSVAENSDYQIKSVILDKDTADERVLTAEEIAQENYCFEKISCDHTVDVIFANSNGEIIDPEKKLFKVETILTGGPGTITGSAVIPEGGSYEVEWAGPEDERYIVEDIKVNGEPQETTKTQEVFENIQEDSRIEVKLKPNLRHIMTDKVGSGTISPSKTVFYKEDYTVEARPREGWYLRRVEFDGEVKEFNDPTGVQAKTRSLFKERVVQADDLIQVNGDEITVPLQSIVKDHQIRVTFVKNGQEEMPEDTLCSVKTSIIGGPGTIDGGGTFLKGESTLITWGDIEEPFTIDKISVYVDGVLDKDLSQSAQNGSLALPELQSNYEVVIILKHSDDKEDEIPPDQPKSTYDVVTRIGGAPNASITASQLSVNEGNNVSIEWQYDSNLYGIKDVIIDGQSHPELTTANGYTFESLAGSHLIEVVLGERGAETPEPGPGQYHITTSTAGGTGGVIDPSVIVNEGDCQSIAWKAQEGYRVAAVIVDGIIRDDLRDLGDEGQVSFEDIHENHSVTIIYKEKNSAVTPEHFVVETSIEGEGSITPSQTLNAGADLEIVFKPAEGWATGRVEIDGVVCNEYIEIGRIFFKGLSENHRVNVIFEKKDSAAVPPDDNGSDDGDESVIPDKKPDHTASPILPAYPGTTGHPVVTVGDVAPYTGLVGDIARRSEATANGGLSAGYTPLLQRLLGFLSGNGDGSFDRLTDMSLLDLLSTALCLAMTVCAFCFKKKARWVTLLIASAAVLIFFITQPLVLTFIIADRFSPVFLLLVCVSAIGVLMMGEKKEEEREKTE</sequence>
<keyword evidence="3" id="KW-0472">Membrane</keyword>
<evidence type="ECO:0000313" key="6">
    <source>
        <dbReference type="Proteomes" id="UP000218387"/>
    </source>
</evidence>
<keyword evidence="3" id="KW-0812">Transmembrane</keyword>
<evidence type="ECO:0000256" key="2">
    <source>
        <dbReference type="SAM" id="MobiDB-lite"/>
    </source>
</evidence>
<keyword evidence="6" id="KW-1185">Reference proteome</keyword>
<accession>A0A4P9C9W8</accession>
<feature type="region of interest" description="Disordered" evidence="2">
    <location>
        <begin position="69"/>
        <end position="89"/>
    </location>
</feature>
<dbReference type="NCBIfam" id="TIGR02543">
    <property type="entry name" value="List_Bact_rpt"/>
    <property type="match status" value="1"/>
</dbReference>
<keyword evidence="3" id="KW-1133">Transmembrane helix</keyword>